<keyword evidence="2" id="KW-0645">Protease</keyword>
<proteinExistence type="predicted"/>
<evidence type="ECO:0000256" key="1">
    <source>
        <dbReference type="ARBA" id="ARBA00022723"/>
    </source>
</evidence>
<name>A0ABW3TNE9_9MICO</name>
<dbReference type="Proteomes" id="UP001597181">
    <property type="component" value="Unassembled WGS sequence"/>
</dbReference>
<dbReference type="RefSeq" id="WP_343961177.1">
    <property type="nucleotide sequence ID" value="NZ_BAAAKZ010000010.1"/>
</dbReference>
<organism evidence="2 3">
    <name type="scientific">Leucobacter albus</name>
    <dbReference type="NCBI Taxonomy" id="272210"/>
    <lineage>
        <taxon>Bacteria</taxon>
        <taxon>Bacillati</taxon>
        <taxon>Actinomycetota</taxon>
        <taxon>Actinomycetes</taxon>
        <taxon>Micrococcales</taxon>
        <taxon>Microbacteriaceae</taxon>
        <taxon>Leucobacter</taxon>
    </lineage>
</organism>
<dbReference type="PANTHER" id="PTHR34448:SF1">
    <property type="entry name" value="BLL6088 PROTEIN"/>
    <property type="match status" value="1"/>
</dbReference>
<evidence type="ECO:0000313" key="3">
    <source>
        <dbReference type="Proteomes" id="UP001597181"/>
    </source>
</evidence>
<dbReference type="GO" id="GO:0004177">
    <property type="term" value="F:aminopeptidase activity"/>
    <property type="evidence" value="ECO:0007669"/>
    <property type="project" value="UniProtKB-KW"/>
</dbReference>
<comment type="caution">
    <text evidence="2">The sequence shown here is derived from an EMBL/GenBank/DDBJ whole genome shotgun (WGS) entry which is preliminary data.</text>
</comment>
<keyword evidence="3" id="KW-1185">Reference proteome</keyword>
<gene>
    <name evidence="2" type="ORF">ACFQ3U_10020</name>
</gene>
<dbReference type="EMBL" id="JBHTLY010000004">
    <property type="protein sequence ID" value="MFD1202225.1"/>
    <property type="molecule type" value="Genomic_DNA"/>
</dbReference>
<evidence type="ECO:0000313" key="2">
    <source>
        <dbReference type="EMBL" id="MFD1202225.1"/>
    </source>
</evidence>
<dbReference type="SUPFAM" id="SSF144052">
    <property type="entry name" value="Thermophilic metalloprotease-like"/>
    <property type="match status" value="1"/>
</dbReference>
<reference evidence="3" key="1">
    <citation type="journal article" date="2019" name="Int. J. Syst. Evol. Microbiol.">
        <title>The Global Catalogue of Microorganisms (GCM) 10K type strain sequencing project: providing services to taxonomists for standard genome sequencing and annotation.</title>
        <authorList>
            <consortium name="The Broad Institute Genomics Platform"/>
            <consortium name="The Broad Institute Genome Sequencing Center for Infectious Disease"/>
            <person name="Wu L."/>
            <person name="Ma J."/>
        </authorList>
    </citation>
    <scope>NUCLEOTIDE SEQUENCE [LARGE SCALE GENOMIC DNA]</scope>
    <source>
        <strain evidence="3">CCUG 50213</strain>
    </source>
</reference>
<protein>
    <submittedName>
        <fullName evidence="2">Aminopeptidase</fullName>
    </submittedName>
</protein>
<sequence>MDREARLAAEAEMIVNDFVRLKPGETVAVFGDDSHRAEAAAVLAAVRALGNEVVGVDVAQQVAALRASEEFWIDPPAHLRALIQATNVNIFVVDETYGFRLDHKVSRLFRTGPDCSIFKVDEGLGTWNLSGSDIAYVNELGGHIQSALNGAHEVHITAPGGTDLRLSLAGRTCLPIMPVPERGEAYGLSVPLWGEYNWAPIENSATGTIVFDGLTEARAEMGTVAAPVTVTVSGGRVTAVHGESDADDFRRLFALDEGSNVVGELGVGGNPRAQFGRETEKALLGTIHIGFGDNHVYPGGLNRSEVHFDATIRGVTIVADGVTVIRDGAPVEFDEQVRGEQHGGAS</sequence>
<dbReference type="InterPro" id="IPR052170">
    <property type="entry name" value="M29_Exopeptidase"/>
</dbReference>
<dbReference type="InterPro" id="IPR058739">
    <property type="entry name" value="NicX"/>
</dbReference>
<dbReference type="PANTHER" id="PTHR34448">
    <property type="entry name" value="AMINOPEPTIDASE"/>
    <property type="match status" value="1"/>
</dbReference>
<dbReference type="Pfam" id="PF26233">
    <property type="entry name" value="NicX"/>
    <property type="match status" value="1"/>
</dbReference>
<accession>A0ABW3TNE9</accession>
<keyword evidence="1" id="KW-0479">Metal-binding</keyword>
<keyword evidence="2" id="KW-0378">Hydrolase</keyword>
<keyword evidence="2" id="KW-0031">Aminopeptidase</keyword>